<dbReference type="EMBL" id="CP031165">
    <property type="protein sequence ID" value="AXV08582.1"/>
    <property type="molecule type" value="Genomic_DNA"/>
</dbReference>
<dbReference type="RefSeq" id="WP_164710776.1">
    <property type="nucleotide sequence ID" value="NZ_CP031165.1"/>
</dbReference>
<keyword evidence="1" id="KW-0472">Membrane</keyword>
<organism evidence="2 3">
    <name type="scientific">Euzebya pacifica</name>
    <dbReference type="NCBI Taxonomy" id="1608957"/>
    <lineage>
        <taxon>Bacteria</taxon>
        <taxon>Bacillati</taxon>
        <taxon>Actinomycetota</taxon>
        <taxon>Nitriliruptoria</taxon>
        <taxon>Euzebyales</taxon>
    </lineage>
</organism>
<feature type="transmembrane region" description="Helical" evidence="1">
    <location>
        <begin position="68"/>
        <end position="88"/>
    </location>
</feature>
<keyword evidence="1" id="KW-1133">Transmembrane helix</keyword>
<protein>
    <recommendedName>
        <fullName evidence="4">NfeD-like C-terminal domain-containing protein</fullName>
    </recommendedName>
</protein>
<dbReference type="AlphaFoldDB" id="A0A346Y285"/>
<feature type="transmembrane region" description="Helical" evidence="1">
    <location>
        <begin position="38"/>
        <end position="61"/>
    </location>
</feature>
<keyword evidence="3" id="KW-1185">Reference proteome</keyword>
<gene>
    <name evidence="2" type="ORF">DVS28_a3910</name>
</gene>
<dbReference type="InterPro" id="IPR012340">
    <property type="entry name" value="NA-bd_OB-fold"/>
</dbReference>
<reference evidence="2 3" key="1">
    <citation type="submission" date="2018-09" db="EMBL/GenBank/DDBJ databases">
        <title>Complete genome sequence of Euzebya sp. DY32-46 isolated from seawater of Pacific Ocean.</title>
        <authorList>
            <person name="Xu L."/>
            <person name="Wu Y.-H."/>
            <person name="Xu X.-W."/>
        </authorList>
    </citation>
    <scope>NUCLEOTIDE SEQUENCE [LARGE SCALE GENOMIC DNA]</scope>
    <source>
        <strain evidence="2 3">DY32-46</strain>
    </source>
</reference>
<name>A0A346Y285_9ACTN</name>
<accession>A0A346Y285</accession>
<evidence type="ECO:0000313" key="2">
    <source>
        <dbReference type="EMBL" id="AXV08582.1"/>
    </source>
</evidence>
<keyword evidence="1" id="KW-0812">Transmembrane</keyword>
<evidence type="ECO:0000313" key="3">
    <source>
        <dbReference type="Proteomes" id="UP000264006"/>
    </source>
</evidence>
<proteinExistence type="predicted"/>
<dbReference type="KEGG" id="euz:DVS28_a3910"/>
<sequence length="171" mass="17336">MELFLLLGVLGAVLLVVGLVGGELLDGVFDAIGVDSAGGFFSTEVIGGFLSAFGFGAFLLDGAGLDRIVVLGGGGAAGLAMGGLALWLSRSLMNVNTDVTPTSSDLRGALGKVITRIPEGGLGEVRVSRHGHPLKLSARAEEAIDPGIEIVVVDVLSPTSVLVIRSEIEIG</sequence>
<dbReference type="Gene3D" id="2.40.50.140">
    <property type="entry name" value="Nucleic acid-binding proteins"/>
    <property type="match status" value="1"/>
</dbReference>
<evidence type="ECO:0008006" key="4">
    <source>
        <dbReference type="Google" id="ProtNLM"/>
    </source>
</evidence>
<dbReference type="Proteomes" id="UP000264006">
    <property type="component" value="Chromosome"/>
</dbReference>
<evidence type="ECO:0000256" key="1">
    <source>
        <dbReference type="SAM" id="Phobius"/>
    </source>
</evidence>